<dbReference type="EMBL" id="SMRU01000014">
    <property type="protein sequence ID" value="TDF94969.1"/>
    <property type="molecule type" value="Genomic_DNA"/>
</dbReference>
<organism evidence="2 3">
    <name type="scientific">Arthrobacter terricola</name>
    <dbReference type="NCBI Taxonomy" id="2547396"/>
    <lineage>
        <taxon>Bacteria</taxon>
        <taxon>Bacillati</taxon>
        <taxon>Actinomycetota</taxon>
        <taxon>Actinomycetes</taxon>
        <taxon>Micrococcales</taxon>
        <taxon>Micrococcaceae</taxon>
        <taxon>Arthrobacter</taxon>
    </lineage>
</organism>
<protein>
    <submittedName>
        <fullName evidence="2">DUF1772 domain-containing protein</fullName>
    </submittedName>
</protein>
<keyword evidence="1" id="KW-0472">Membrane</keyword>
<reference evidence="2 3" key="1">
    <citation type="submission" date="2019-03" db="EMBL/GenBank/DDBJ databases">
        <title>Whole genome sequence of Arthrobacter sp JH1-1.</title>
        <authorList>
            <person name="Trinh H.N."/>
        </authorList>
    </citation>
    <scope>NUCLEOTIDE SEQUENCE [LARGE SCALE GENOMIC DNA]</scope>
    <source>
        <strain evidence="2 3">JH1-1</strain>
    </source>
</reference>
<keyword evidence="1" id="KW-1133">Transmembrane helix</keyword>
<dbReference type="OrthoDB" id="4763906at2"/>
<accession>A0A4R5KHK8</accession>
<dbReference type="RefSeq" id="WP_133204690.1">
    <property type="nucleotide sequence ID" value="NZ_SMRU01000014.1"/>
</dbReference>
<evidence type="ECO:0000256" key="1">
    <source>
        <dbReference type="SAM" id="Phobius"/>
    </source>
</evidence>
<gene>
    <name evidence="2" type="ORF">E1809_13200</name>
</gene>
<comment type="caution">
    <text evidence="2">The sequence shown here is derived from an EMBL/GenBank/DDBJ whole genome shotgun (WGS) entry which is preliminary data.</text>
</comment>
<feature type="transmembrane region" description="Helical" evidence="1">
    <location>
        <begin position="93"/>
        <end position="112"/>
    </location>
</feature>
<evidence type="ECO:0000313" key="3">
    <source>
        <dbReference type="Proteomes" id="UP000295511"/>
    </source>
</evidence>
<evidence type="ECO:0000313" key="2">
    <source>
        <dbReference type="EMBL" id="TDF94969.1"/>
    </source>
</evidence>
<dbReference type="Proteomes" id="UP000295511">
    <property type="component" value="Unassembled WGS sequence"/>
</dbReference>
<name>A0A4R5KHK8_9MICC</name>
<sequence length="164" mass="17774">MRDVSLNRRRAAADRLLRAAELTHAHWFFGNLYEGVAKIPHRVAGSAPSPELPRSPFGAGSPGRYYAPVAPLNVPLVIAATVTSWNRPRRRPWLVLAAASSVVGGAATAYLLRSVNPKLFFSPEPLDPELRTPLLATWYRVHAVRLAASAVSLAAIDHARTLGP</sequence>
<keyword evidence="3" id="KW-1185">Reference proteome</keyword>
<keyword evidence="1" id="KW-0812">Transmembrane</keyword>
<proteinExistence type="predicted"/>
<dbReference type="AlphaFoldDB" id="A0A4R5KHK8"/>